<dbReference type="InterPro" id="IPR004342">
    <property type="entry name" value="EXS_C"/>
</dbReference>
<name>A0ABD2QAF9_9PLAT</name>
<dbReference type="Proteomes" id="UP001626550">
    <property type="component" value="Unassembled WGS sequence"/>
</dbReference>
<feature type="domain" description="EXS" evidence="6">
    <location>
        <begin position="17"/>
        <end position="207"/>
    </location>
</feature>
<evidence type="ECO:0000256" key="3">
    <source>
        <dbReference type="ARBA" id="ARBA00022989"/>
    </source>
</evidence>
<evidence type="ECO:0000256" key="1">
    <source>
        <dbReference type="ARBA" id="ARBA00004141"/>
    </source>
</evidence>
<dbReference type="PANTHER" id="PTHR10783:SF103">
    <property type="entry name" value="SOLUTE CARRIER FAMILY 53 MEMBER 1"/>
    <property type="match status" value="1"/>
</dbReference>
<comment type="caution">
    <text evidence="7">The sequence shown here is derived from an EMBL/GenBank/DDBJ whole genome shotgun (WGS) entry which is preliminary data.</text>
</comment>
<dbReference type="PANTHER" id="PTHR10783">
    <property type="entry name" value="XENOTROPIC AND POLYTROPIC RETROVIRUS RECEPTOR 1-RELATED"/>
    <property type="match status" value="1"/>
</dbReference>
<proteinExistence type="predicted"/>
<comment type="subcellular location">
    <subcellularLocation>
        <location evidence="1">Membrane</location>
        <topology evidence="1">Multi-pass membrane protein</topology>
    </subcellularLocation>
</comment>
<feature type="transmembrane region" description="Helical" evidence="5">
    <location>
        <begin position="16"/>
        <end position="36"/>
    </location>
</feature>
<reference evidence="7 8" key="1">
    <citation type="submission" date="2024-11" db="EMBL/GenBank/DDBJ databases">
        <title>Adaptive evolution of stress response genes in parasites aligns with host niche diversity.</title>
        <authorList>
            <person name="Hahn C."/>
            <person name="Resl P."/>
        </authorList>
    </citation>
    <scope>NUCLEOTIDE SEQUENCE [LARGE SCALE GENOMIC DNA]</scope>
    <source>
        <strain evidence="7">EGGRZ-B1_66</strain>
        <tissue evidence="7">Body</tissue>
    </source>
</reference>
<keyword evidence="8" id="KW-1185">Reference proteome</keyword>
<organism evidence="7 8">
    <name type="scientific">Cichlidogyrus casuarinus</name>
    <dbReference type="NCBI Taxonomy" id="1844966"/>
    <lineage>
        <taxon>Eukaryota</taxon>
        <taxon>Metazoa</taxon>
        <taxon>Spiralia</taxon>
        <taxon>Lophotrochozoa</taxon>
        <taxon>Platyhelminthes</taxon>
        <taxon>Monogenea</taxon>
        <taxon>Monopisthocotylea</taxon>
        <taxon>Dactylogyridea</taxon>
        <taxon>Ancyrocephalidae</taxon>
        <taxon>Cichlidogyrus</taxon>
    </lineage>
</organism>
<evidence type="ECO:0000259" key="6">
    <source>
        <dbReference type="Pfam" id="PF03124"/>
    </source>
</evidence>
<evidence type="ECO:0000313" key="8">
    <source>
        <dbReference type="Proteomes" id="UP001626550"/>
    </source>
</evidence>
<keyword evidence="2 5" id="KW-0812">Transmembrane</keyword>
<dbReference type="AlphaFoldDB" id="A0ABD2QAF9"/>
<evidence type="ECO:0000256" key="2">
    <source>
        <dbReference type="ARBA" id="ARBA00022692"/>
    </source>
</evidence>
<dbReference type="EMBL" id="JBJKFK010000796">
    <property type="protein sequence ID" value="KAL3315231.1"/>
    <property type="molecule type" value="Genomic_DNA"/>
</dbReference>
<accession>A0ABD2QAF9</accession>
<dbReference type="GO" id="GO:0016020">
    <property type="term" value="C:membrane"/>
    <property type="evidence" value="ECO:0007669"/>
    <property type="project" value="UniProtKB-SubCell"/>
</dbReference>
<keyword evidence="3 5" id="KW-1133">Transmembrane helix</keyword>
<keyword evidence="4 5" id="KW-0472">Membrane</keyword>
<evidence type="ECO:0000256" key="5">
    <source>
        <dbReference type="SAM" id="Phobius"/>
    </source>
</evidence>
<evidence type="ECO:0000313" key="7">
    <source>
        <dbReference type="EMBL" id="KAL3315231.1"/>
    </source>
</evidence>
<protein>
    <submittedName>
        <fullName evidence="7">Xenotropic and polytropic retrovirus receptor 1</fullName>
    </submittedName>
</protein>
<keyword evidence="7" id="KW-0675">Receptor</keyword>
<sequence length="209" mass="24068">MLRADEGALNMNWPDYASPFTLVVFMLVFLFLPLKIFYYRARFWLLRILWKIFRAPFVTVQFADFWLADQLNSISFIFADLAFFICFYSTQMDWDTMSVCVHGGLNDTLHNTTVSQSAVSAIFMDDDVIHNTKDDSFIGSSKACVGLMFGLEPLLRALPPWFRLAQCLKRYHDMPERTVFPHLVNAGKYLSSLLVILTGAILREQHTEG</sequence>
<evidence type="ECO:0000256" key="4">
    <source>
        <dbReference type="ARBA" id="ARBA00023136"/>
    </source>
</evidence>
<gene>
    <name evidence="7" type="primary">XPR1_2</name>
    <name evidence="7" type="ORF">Ciccas_006145</name>
</gene>
<dbReference type="Pfam" id="PF03124">
    <property type="entry name" value="EXS"/>
    <property type="match status" value="1"/>
</dbReference>